<dbReference type="Proteomes" id="UP000036850">
    <property type="component" value="Unassembled WGS sequence"/>
</dbReference>
<accession>A0A0L0ET53</accession>
<dbReference type="EMBL" id="LFZX01000060">
    <property type="protein sequence ID" value="KNC67581.1"/>
    <property type="molecule type" value="Genomic_DNA"/>
</dbReference>
<reference evidence="2" key="1">
    <citation type="submission" date="2015-07" db="EMBL/GenBank/DDBJ databases">
        <title>Draft genome sequence of a Pseudoalteromonas rubra strain, OCN096, isolated from Kaneohe Bay, Oahu, Hawaii.</title>
        <authorList>
            <person name="Beurmann S."/>
            <person name="Ushijima B."/>
            <person name="Belcaid M."/>
            <person name="Callahan S.M."/>
            <person name="Aeby G.S."/>
        </authorList>
    </citation>
    <scope>NUCLEOTIDE SEQUENCE [LARGE SCALE GENOMIC DNA]</scope>
    <source>
        <strain evidence="2">OCN096</strain>
    </source>
</reference>
<dbReference type="PATRIC" id="fig|43658.6.peg.5595"/>
<proteinExistence type="predicted"/>
<name>A0A0L0ET53_9GAMM</name>
<dbReference type="OrthoDB" id="6310580at2"/>
<organism evidence="1 2">
    <name type="scientific">Pseudoalteromonas rubra</name>
    <dbReference type="NCBI Taxonomy" id="43658"/>
    <lineage>
        <taxon>Bacteria</taxon>
        <taxon>Pseudomonadati</taxon>
        <taxon>Pseudomonadota</taxon>
        <taxon>Gammaproteobacteria</taxon>
        <taxon>Alteromonadales</taxon>
        <taxon>Pseudoalteromonadaceae</taxon>
        <taxon>Pseudoalteromonas</taxon>
    </lineage>
</organism>
<protein>
    <submittedName>
        <fullName evidence="1">Uncharacterized protein</fullName>
    </submittedName>
</protein>
<evidence type="ECO:0000313" key="1">
    <source>
        <dbReference type="EMBL" id="KNC67581.1"/>
    </source>
</evidence>
<comment type="caution">
    <text evidence="1">The sequence shown here is derived from an EMBL/GenBank/DDBJ whole genome shotgun (WGS) entry which is preliminary data.</text>
</comment>
<sequence>MPIHVQYNQSQRLQRLSHSFKDYSGPARLLHNQFTDSTPFDVPGGHAIASGALTVTLLDHPEHSQTPASQTTSQTTYSTTQTSAEPQTFWLNYELSASLSGTTIQPSQQANNISGQASAHMQLTACLSARPGNIIADTLTTQLTTLPCIYSREDVKALKPGESLALDTQGTLTVQTSIKWSELLCRNFHLISRWLAQGELLDLSFNASLNADLEVSIEGGYQVIFFRPVDTPHILRLSYVKSTSNSTQGTVNTNITAKLRNREAFQVAYTAILEAIFQRSEEEIEALTAHLPPNALPDQLLPVATALLKRLGLDKLEELKPRIKEIQQSLETSICTAAQSGVELSFYYHYHRVQMHQALLHLTVCDDALTPTLHEATVAGTLMSQLDTHLKQVNVEQFFNQRITQQHHTWGVHFNVFSWQMMSREDTKFQVITEENVHGEIKLSGQGLRCYQDQTGEEKRQFYIDFEAAMPTFKAPALVSMQDFDLTLTLAHSTRQENLDEHAACQLADELAIWGLIPPGEVDTLAGQLYRKLKGQQDIQATLTLTIPRDVFRDLLPTLADANPTRLSEALAAAMPRHLQMPSCRANPLLRKAFYSPAFAHYLSADESKAATLIELATTRLKQLKQYDSAHKERDWRSKPGPTLGRMMQMHPDLKADLNNLITGMHKLNGHNTLNGDPEVLQTIYHLFDNMGSQHFYMRFFAYYLQLSLTELGYQHTALQSTGLIEFGAATARQAWLLSGVAPTRHSL</sequence>
<gene>
    <name evidence="1" type="ORF">AC626_09950</name>
</gene>
<dbReference type="AlphaFoldDB" id="A0A0L0ET53"/>
<evidence type="ECO:0000313" key="2">
    <source>
        <dbReference type="Proteomes" id="UP000036850"/>
    </source>
</evidence>